<reference evidence="1" key="1">
    <citation type="submission" date="2015-02" db="EMBL/GenBank/DDBJ databases">
        <title>Genome Assembly of Bacillaceae bacterium MTCC 8252.</title>
        <authorList>
            <person name="Verma A."/>
            <person name="Khatri I."/>
            <person name="Mual P."/>
            <person name="Subramanian S."/>
            <person name="Krishnamurthi S."/>
        </authorList>
    </citation>
    <scope>NUCLEOTIDE SEQUENCE [LARGE SCALE GENOMIC DNA]</scope>
    <source>
        <strain evidence="1">MTCC 8252</strain>
    </source>
</reference>
<comment type="caution">
    <text evidence="1">The sequence shown here is derived from an EMBL/GenBank/DDBJ whole genome shotgun (WGS) entry which is preliminary data.</text>
</comment>
<evidence type="ECO:0000313" key="2">
    <source>
        <dbReference type="Proteomes" id="UP000031563"/>
    </source>
</evidence>
<gene>
    <name evidence="1" type="ORF">QY95_01018</name>
</gene>
<keyword evidence="2" id="KW-1185">Reference proteome</keyword>
<dbReference type="Proteomes" id="UP000031563">
    <property type="component" value="Unassembled WGS sequence"/>
</dbReference>
<accession>A0A0F5I6N5</accession>
<dbReference type="STRING" id="1221996.QY95_01018"/>
<name>A0A0F5I6N5_BACTR</name>
<dbReference type="AlphaFoldDB" id="A0A0F5I6N5"/>
<proteinExistence type="predicted"/>
<dbReference type="EMBL" id="JWIR02000025">
    <property type="protein sequence ID" value="KKB40955.1"/>
    <property type="molecule type" value="Genomic_DNA"/>
</dbReference>
<sequence length="54" mass="6425">MLKLSFLHLSIDFPGQLLHGIYMNEGKKVRNLFPFSISPNQRFNQKWINFQETT</sequence>
<evidence type="ECO:0000313" key="1">
    <source>
        <dbReference type="EMBL" id="KKB40955.1"/>
    </source>
</evidence>
<organism evidence="1 2">
    <name type="scientific">Bacillus thermotolerans</name>
    <name type="common">Quasibacillus thermotolerans</name>
    <dbReference type="NCBI Taxonomy" id="1221996"/>
    <lineage>
        <taxon>Bacteria</taxon>
        <taxon>Bacillati</taxon>
        <taxon>Bacillota</taxon>
        <taxon>Bacilli</taxon>
        <taxon>Bacillales</taxon>
        <taxon>Bacillaceae</taxon>
        <taxon>Bacillus</taxon>
    </lineage>
</organism>
<protein>
    <submittedName>
        <fullName evidence="1">Uncharacterized protein</fullName>
    </submittedName>
</protein>